<reference evidence="2" key="1">
    <citation type="submission" date="2005-09" db="EMBL/GenBank/DDBJ databases">
        <authorList>
            <person name="Mural R.J."/>
            <person name="Li P.W."/>
            <person name="Adams M.D."/>
            <person name="Amanatides P.G."/>
            <person name="Baden-Tillson H."/>
            <person name="Barnstead M."/>
            <person name="Chin S.H."/>
            <person name="Dew I."/>
            <person name="Evans C.A."/>
            <person name="Ferriera S."/>
            <person name="Flanigan M."/>
            <person name="Fosler C."/>
            <person name="Glodek A."/>
            <person name="Gu Z."/>
            <person name="Holt R.A."/>
            <person name="Jennings D."/>
            <person name="Kraft C.L."/>
            <person name="Lu F."/>
            <person name="Nguyen T."/>
            <person name="Nusskern D.R."/>
            <person name="Pfannkoch C.M."/>
            <person name="Sitter C."/>
            <person name="Sutton G.G."/>
            <person name="Venter J.C."/>
            <person name="Wang Z."/>
            <person name="Woodage T."/>
            <person name="Zheng X.H."/>
            <person name="Zhong F."/>
        </authorList>
    </citation>
    <scope>NUCLEOTIDE SEQUENCE [LARGE SCALE GENOMIC DNA]</scope>
    <source>
        <strain>BN</strain>
        <strain evidence="2">Sprague-Dawley</strain>
    </source>
</reference>
<evidence type="ECO:0000313" key="1">
    <source>
        <dbReference type="EMBL" id="EDL87979.1"/>
    </source>
</evidence>
<name>A6KNT6_RAT</name>
<sequence>MAVGGAAVVTRRLLERTGFSFQVSGWGWGGRVDDFLFPS</sequence>
<accession>A6KNT6</accession>
<evidence type="ECO:0000313" key="3">
    <source>
        <dbReference type="RGD" id="1359471"/>
    </source>
</evidence>
<gene>
    <name evidence="1 3" type="primary">Morf4l2</name>
    <name evidence="1" type="ORF">rCG_56873</name>
</gene>
<organism evidence="1 2">
    <name type="scientific">Rattus norvegicus</name>
    <name type="common">Rat</name>
    <dbReference type="NCBI Taxonomy" id="10116"/>
    <lineage>
        <taxon>Eukaryota</taxon>
        <taxon>Metazoa</taxon>
        <taxon>Chordata</taxon>
        <taxon>Craniata</taxon>
        <taxon>Vertebrata</taxon>
        <taxon>Euteleostomi</taxon>
        <taxon>Mammalia</taxon>
        <taxon>Eutheria</taxon>
        <taxon>Euarchontoglires</taxon>
        <taxon>Glires</taxon>
        <taxon>Rodentia</taxon>
        <taxon>Myomorpha</taxon>
        <taxon>Muroidea</taxon>
        <taxon>Muridae</taxon>
        <taxon>Murinae</taxon>
        <taxon>Rattus</taxon>
    </lineage>
</organism>
<dbReference type="AlphaFoldDB" id="A6KNT6"/>
<dbReference type="RGD" id="1359471">
    <property type="gene designation" value="Morf4l2"/>
</dbReference>
<protein>
    <submittedName>
        <fullName evidence="1">Mortality factor 4 like 2, isoform CRA_c</fullName>
    </submittedName>
</protein>
<dbReference type="EMBL" id="CH474076">
    <property type="protein sequence ID" value="EDL87979.1"/>
    <property type="molecule type" value="Genomic_DNA"/>
</dbReference>
<evidence type="ECO:0000313" key="2">
    <source>
        <dbReference type="Proteomes" id="UP000234681"/>
    </source>
</evidence>
<dbReference type="Proteomes" id="UP000234681">
    <property type="component" value="Chromosome X"/>
</dbReference>
<proteinExistence type="predicted"/>